<dbReference type="GeneID" id="64692672"/>
<dbReference type="RefSeq" id="XP_041295067.1">
    <property type="nucleotide sequence ID" value="XM_041430413.1"/>
</dbReference>
<dbReference type="SUPFAM" id="SSF47823">
    <property type="entry name" value="lambda integrase-like, N-terminal domain"/>
    <property type="match status" value="1"/>
</dbReference>
<dbReference type="EMBL" id="JABBWM010000016">
    <property type="protein sequence ID" value="KAG2112010.1"/>
    <property type="molecule type" value="Genomic_DNA"/>
</dbReference>
<dbReference type="GO" id="GO:0003677">
    <property type="term" value="F:DNA binding"/>
    <property type="evidence" value="ECO:0007669"/>
    <property type="project" value="UniProtKB-KW"/>
</dbReference>
<protein>
    <submittedName>
        <fullName evidence="2">Uncharacterized protein</fullName>
    </submittedName>
</protein>
<gene>
    <name evidence="2" type="ORF">F5147DRAFT_551470</name>
</gene>
<keyword evidence="3" id="KW-1185">Reference proteome</keyword>
<evidence type="ECO:0000313" key="2">
    <source>
        <dbReference type="EMBL" id="KAG2112010.1"/>
    </source>
</evidence>
<dbReference type="OrthoDB" id="2682516at2759"/>
<comment type="caution">
    <text evidence="2">The sequence shown here is derived from an EMBL/GenBank/DDBJ whole genome shotgun (WGS) entry which is preliminary data.</text>
</comment>
<evidence type="ECO:0000256" key="1">
    <source>
        <dbReference type="ARBA" id="ARBA00023125"/>
    </source>
</evidence>
<feature type="non-terminal residue" evidence="2">
    <location>
        <position position="1"/>
    </location>
</feature>
<organism evidence="2 3">
    <name type="scientific">Suillus discolor</name>
    <dbReference type="NCBI Taxonomy" id="1912936"/>
    <lineage>
        <taxon>Eukaryota</taxon>
        <taxon>Fungi</taxon>
        <taxon>Dikarya</taxon>
        <taxon>Basidiomycota</taxon>
        <taxon>Agaricomycotina</taxon>
        <taxon>Agaricomycetes</taxon>
        <taxon>Agaricomycetidae</taxon>
        <taxon>Boletales</taxon>
        <taxon>Suillineae</taxon>
        <taxon>Suillaceae</taxon>
        <taxon>Suillus</taxon>
    </lineage>
</organism>
<dbReference type="Proteomes" id="UP000823399">
    <property type="component" value="Unassembled WGS sequence"/>
</dbReference>
<proteinExistence type="predicted"/>
<accession>A0A9P7FB23</accession>
<name>A0A9P7FB23_9AGAM</name>
<keyword evidence="1" id="KW-0238">DNA-binding</keyword>
<feature type="non-terminal residue" evidence="2">
    <location>
        <position position="185"/>
    </location>
</feature>
<dbReference type="Gene3D" id="1.10.150.130">
    <property type="match status" value="1"/>
</dbReference>
<evidence type="ECO:0000313" key="3">
    <source>
        <dbReference type="Proteomes" id="UP000823399"/>
    </source>
</evidence>
<dbReference type="InterPro" id="IPR010998">
    <property type="entry name" value="Integrase_recombinase_N"/>
</dbReference>
<reference evidence="2" key="1">
    <citation type="journal article" date="2020" name="New Phytol.">
        <title>Comparative genomics reveals dynamic genome evolution in host specialist ectomycorrhizal fungi.</title>
        <authorList>
            <person name="Lofgren L.A."/>
            <person name="Nguyen N.H."/>
            <person name="Vilgalys R."/>
            <person name="Ruytinx J."/>
            <person name="Liao H.L."/>
            <person name="Branco S."/>
            <person name="Kuo A."/>
            <person name="LaButti K."/>
            <person name="Lipzen A."/>
            <person name="Andreopoulos W."/>
            <person name="Pangilinan J."/>
            <person name="Riley R."/>
            <person name="Hundley H."/>
            <person name="Na H."/>
            <person name="Barry K."/>
            <person name="Grigoriev I.V."/>
            <person name="Stajich J.E."/>
            <person name="Kennedy P.G."/>
        </authorList>
    </citation>
    <scope>NUCLEOTIDE SEQUENCE</scope>
    <source>
        <strain evidence="2">FC423</strain>
    </source>
</reference>
<dbReference type="AlphaFoldDB" id="A0A9P7FB23"/>
<sequence length="185" mass="19807">LDCILEVMGASWAQSTKETYGAGLLVFHVYCDTLNISEEQHCPIPPTLLLAFLSSCAGSYSASALANYAAGLKAWHLPHGCPWIVDAKELKAILDGAAAHAPTSLKCSKCAPFTVDILSIIRSHINLNDPRDAAIFACITTTFYSIARLGEFTVPTIKAFDPNKHVTCDSVSAAVDHNGLPVTKF</sequence>